<comment type="subcellular location">
    <subcellularLocation>
        <location evidence="1">Cell membrane</location>
        <topology evidence="1">Multi-pass membrane protein</topology>
    </subcellularLocation>
</comment>
<evidence type="ECO:0000256" key="5">
    <source>
        <dbReference type="ARBA" id="ARBA00022989"/>
    </source>
</evidence>
<keyword evidence="6" id="KW-0297">G-protein coupled receptor</keyword>
<keyword evidence="9" id="KW-0807">Transducer</keyword>
<feature type="non-terminal residue" evidence="10">
    <location>
        <position position="1"/>
    </location>
</feature>
<dbReference type="Proteomes" id="UP000631391">
    <property type="component" value="Unassembled WGS sequence"/>
</dbReference>
<keyword evidence="3" id="KW-0812">Transmembrane</keyword>
<dbReference type="AlphaFoldDB" id="A0A851B9N8"/>
<reference evidence="10" key="1">
    <citation type="submission" date="2019-10" db="EMBL/GenBank/DDBJ databases">
        <title>Bird 10,000 Genomes (B10K) Project - Family phase.</title>
        <authorList>
            <person name="Zhang G."/>
        </authorList>
    </citation>
    <scope>NUCLEOTIDE SEQUENCE</scope>
    <source>
        <strain evidence="10">B10K-DU-012-30</strain>
        <tissue evidence="10">Muscle</tissue>
    </source>
</reference>
<organism evidence="10 11">
    <name type="scientific">Picathartes gymnocephalus</name>
    <name type="common">White-necked rockfowl</name>
    <dbReference type="NCBI Taxonomy" id="175131"/>
    <lineage>
        <taxon>Eukaryota</taxon>
        <taxon>Metazoa</taxon>
        <taxon>Chordata</taxon>
        <taxon>Craniata</taxon>
        <taxon>Vertebrata</taxon>
        <taxon>Euteleostomi</taxon>
        <taxon>Archelosauria</taxon>
        <taxon>Archosauria</taxon>
        <taxon>Dinosauria</taxon>
        <taxon>Saurischia</taxon>
        <taxon>Theropoda</taxon>
        <taxon>Coelurosauria</taxon>
        <taxon>Aves</taxon>
        <taxon>Neognathae</taxon>
        <taxon>Neoaves</taxon>
        <taxon>Telluraves</taxon>
        <taxon>Australaves</taxon>
        <taxon>Passeriformes</taxon>
        <taxon>Picathartidae</taxon>
        <taxon>Picathartes</taxon>
    </lineage>
</organism>
<evidence type="ECO:0000256" key="6">
    <source>
        <dbReference type="ARBA" id="ARBA00023040"/>
    </source>
</evidence>
<sequence>LVFIILSYVQNVRAVLRIASEQGWHKTFSTCLPHLCVVSLFISIGMFAYLRPSLYLLPLPKSHGDELFSMVPPAVNPLIYTEAHAAQG</sequence>
<evidence type="ECO:0000256" key="1">
    <source>
        <dbReference type="ARBA" id="ARBA00004651"/>
    </source>
</evidence>
<dbReference type="GO" id="GO:0004930">
    <property type="term" value="F:G protein-coupled receptor activity"/>
    <property type="evidence" value="ECO:0007669"/>
    <property type="project" value="UniProtKB-KW"/>
</dbReference>
<evidence type="ECO:0000256" key="7">
    <source>
        <dbReference type="ARBA" id="ARBA00023136"/>
    </source>
</evidence>
<protein>
    <submittedName>
        <fullName evidence="10">OL145 protein</fullName>
    </submittedName>
</protein>
<keyword evidence="4" id="KW-0552">Olfaction</keyword>
<keyword evidence="11" id="KW-1185">Reference proteome</keyword>
<dbReference type="OrthoDB" id="9836137at2759"/>
<evidence type="ECO:0000256" key="9">
    <source>
        <dbReference type="ARBA" id="ARBA00023224"/>
    </source>
</evidence>
<dbReference type="InterPro" id="IPR000725">
    <property type="entry name" value="Olfact_rcpt"/>
</dbReference>
<evidence type="ECO:0000256" key="4">
    <source>
        <dbReference type="ARBA" id="ARBA00022725"/>
    </source>
</evidence>
<dbReference type="Pfam" id="PF13853">
    <property type="entry name" value="7tm_4"/>
    <property type="match status" value="1"/>
</dbReference>
<comment type="caution">
    <text evidence="10">The sequence shown here is derived from an EMBL/GenBank/DDBJ whole genome shotgun (WGS) entry which is preliminary data.</text>
</comment>
<feature type="non-terminal residue" evidence="10">
    <location>
        <position position="88"/>
    </location>
</feature>
<accession>A0A851B9N8</accession>
<keyword evidence="8" id="KW-0675">Receptor</keyword>
<evidence type="ECO:0000313" key="11">
    <source>
        <dbReference type="Proteomes" id="UP000631391"/>
    </source>
</evidence>
<proteinExistence type="predicted"/>
<keyword evidence="7" id="KW-0472">Membrane</keyword>
<dbReference type="EMBL" id="WEKY01028480">
    <property type="protein sequence ID" value="NWI41290.1"/>
    <property type="molecule type" value="Genomic_DNA"/>
</dbReference>
<dbReference type="SUPFAM" id="SSF81321">
    <property type="entry name" value="Family A G protein-coupled receptor-like"/>
    <property type="match status" value="1"/>
</dbReference>
<dbReference type="InterPro" id="IPR050516">
    <property type="entry name" value="Olfactory_GPCR"/>
</dbReference>
<evidence type="ECO:0000313" key="10">
    <source>
        <dbReference type="EMBL" id="NWI41290.1"/>
    </source>
</evidence>
<dbReference type="GO" id="GO:0004984">
    <property type="term" value="F:olfactory receptor activity"/>
    <property type="evidence" value="ECO:0007669"/>
    <property type="project" value="InterPro"/>
</dbReference>
<name>A0A851B9N8_PICGY</name>
<keyword evidence="5" id="KW-1133">Transmembrane helix</keyword>
<keyword evidence="4" id="KW-0716">Sensory transduction</keyword>
<gene>
    <name evidence="10" type="primary">Olfr145</name>
    <name evidence="10" type="ORF">PICGYM_R01065</name>
</gene>
<evidence type="ECO:0000256" key="3">
    <source>
        <dbReference type="ARBA" id="ARBA00022692"/>
    </source>
</evidence>
<evidence type="ECO:0000256" key="2">
    <source>
        <dbReference type="ARBA" id="ARBA00022475"/>
    </source>
</evidence>
<evidence type="ECO:0000256" key="8">
    <source>
        <dbReference type="ARBA" id="ARBA00023170"/>
    </source>
</evidence>
<dbReference type="PANTHER" id="PTHR26452">
    <property type="entry name" value="OLFACTORY RECEPTOR"/>
    <property type="match status" value="1"/>
</dbReference>
<keyword evidence="2" id="KW-1003">Cell membrane</keyword>
<dbReference type="GO" id="GO:0005886">
    <property type="term" value="C:plasma membrane"/>
    <property type="evidence" value="ECO:0007669"/>
    <property type="project" value="UniProtKB-SubCell"/>
</dbReference>